<evidence type="ECO:0000313" key="11">
    <source>
        <dbReference type="Proteomes" id="UP001447188"/>
    </source>
</evidence>
<organism evidence="10 11">
    <name type="scientific">Discina gigas</name>
    <dbReference type="NCBI Taxonomy" id="1032678"/>
    <lineage>
        <taxon>Eukaryota</taxon>
        <taxon>Fungi</taxon>
        <taxon>Dikarya</taxon>
        <taxon>Ascomycota</taxon>
        <taxon>Pezizomycotina</taxon>
        <taxon>Pezizomycetes</taxon>
        <taxon>Pezizales</taxon>
        <taxon>Discinaceae</taxon>
        <taxon>Discina</taxon>
    </lineage>
</organism>
<dbReference type="InterPro" id="IPR001138">
    <property type="entry name" value="Zn2Cys6_DnaBD"/>
</dbReference>
<evidence type="ECO:0000256" key="7">
    <source>
        <dbReference type="SAM" id="Coils"/>
    </source>
</evidence>
<dbReference type="EMBL" id="JBBBZM010000105">
    <property type="protein sequence ID" value="KAL0634060.1"/>
    <property type="molecule type" value="Genomic_DNA"/>
</dbReference>
<feature type="domain" description="Xylanolytic transcriptional activator regulatory" evidence="9">
    <location>
        <begin position="346"/>
        <end position="419"/>
    </location>
</feature>
<dbReference type="Gene3D" id="4.10.240.10">
    <property type="entry name" value="Zn(2)-C6 fungal-type DNA-binding domain"/>
    <property type="match status" value="1"/>
</dbReference>
<dbReference type="CDD" id="cd12148">
    <property type="entry name" value="fungal_TF_MHR"/>
    <property type="match status" value="1"/>
</dbReference>
<evidence type="ECO:0000256" key="6">
    <source>
        <dbReference type="ARBA" id="ARBA00023242"/>
    </source>
</evidence>
<comment type="subcellular location">
    <subcellularLocation>
        <location evidence="1">Nucleus</location>
    </subcellularLocation>
</comment>
<proteinExistence type="predicted"/>
<feature type="region of interest" description="Disordered" evidence="8">
    <location>
        <begin position="642"/>
        <end position="675"/>
    </location>
</feature>
<keyword evidence="4" id="KW-0238">DNA-binding</keyword>
<keyword evidence="3" id="KW-0805">Transcription regulation</keyword>
<keyword evidence="5" id="KW-0804">Transcription</keyword>
<evidence type="ECO:0000256" key="4">
    <source>
        <dbReference type="ARBA" id="ARBA00023125"/>
    </source>
</evidence>
<dbReference type="Proteomes" id="UP001447188">
    <property type="component" value="Unassembled WGS sequence"/>
</dbReference>
<reference evidence="10 11" key="1">
    <citation type="submission" date="2024-02" db="EMBL/GenBank/DDBJ databases">
        <title>Discinaceae phylogenomics.</title>
        <authorList>
            <person name="Dirks A.C."/>
            <person name="James T.Y."/>
        </authorList>
    </citation>
    <scope>NUCLEOTIDE SEQUENCE [LARGE SCALE GENOMIC DNA]</scope>
    <source>
        <strain evidence="10 11">ACD0624</strain>
    </source>
</reference>
<evidence type="ECO:0000313" key="10">
    <source>
        <dbReference type="EMBL" id="KAL0634060.1"/>
    </source>
</evidence>
<dbReference type="Pfam" id="PF04082">
    <property type="entry name" value="Fungal_trans"/>
    <property type="match status" value="1"/>
</dbReference>
<dbReference type="PANTHER" id="PTHR46910">
    <property type="entry name" value="TRANSCRIPTION FACTOR PDR1"/>
    <property type="match status" value="1"/>
</dbReference>
<dbReference type="CDD" id="cd00067">
    <property type="entry name" value="GAL4"/>
    <property type="match status" value="1"/>
</dbReference>
<dbReference type="Pfam" id="PF00172">
    <property type="entry name" value="Zn_clus"/>
    <property type="match status" value="1"/>
</dbReference>
<keyword evidence="2" id="KW-0479">Metal-binding</keyword>
<feature type="region of interest" description="Disordered" evidence="8">
    <location>
        <begin position="77"/>
        <end position="127"/>
    </location>
</feature>
<dbReference type="SMART" id="SM00906">
    <property type="entry name" value="Fungal_trans"/>
    <property type="match status" value="1"/>
</dbReference>
<evidence type="ECO:0000256" key="1">
    <source>
        <dbReference type="ARBA" id="ARBA00004123"/>
    </source>
</evidence>
<sequence length="816" mass="91411">MLMLLQVRCGREKPTCQNCIGWKTSCAYSERQKRDNEASRSAQRFEEVHDRLDKIESTLQRLVNAVEAANARPPLPVQTISGTMFRPPTLPVPSSPGEHSTHFGPRPSNSKEYTLRLPKPSKPPSDVQYLGPTSMLSLSIEAGSLAEETMRQKSVSPGRRAGNGYIKPRVGCPDVRLEALEEPKEQVETIGALRKLSSISSGVATWFPYYGHKELRLGAGDAKMKIPDREQAEALAREYFRNVHVWLPIFDETRFMESMAKFYSGDKKLVEDRAWLVCFNNVLLFGLYNGSASIVVAESGAGKNFFLNGWAAIDDVEIFLGPRLRNIQALMTGAVIANEISRPGLCWSLVAQAARLAQAIGLHRSSNDTHLTKSEVQERRCIFWNIYVLDKCLSLSFGRSTCLPDYDCDVELPEDHGSPYFGNFMALILLAKIQSNIYLRLYSASAVRLTDEERAKVITELDAELRKWWEEKKPIFFNTDGTVADTPRTADGTEKPLDIFSRVELQFSYLCNLTLVHRTARPGMLGWAASESICLESSRESIRIINRVVEDNLDIANSGMIMWLFQYYPFTSFFVLFSAIIRNPSALTSRSVDFPLMKSLVAYLSRMKEKNDGAAKLLQVASAFTHVAGTFLKNYGKIEQQREHAGKRRRREMEASDDEVEARSKPEEAWLQDRGRDAENAGKVAVGAVGRGFYITTAFPRDQVVEDHLTTAVPPHTPVYEFGSSVSAMSIESMEEDGFGEVDLHAASFLKWPEQDGQSLMMEMGVDEGNVGGGPFDMDLEALMAEPEGFQMQMEQAVMRGPLEFDWFSWEGSAGM</sequence>
<feature type="coiled-coil region" evidence="7">
    <location>
        <begin position="45"/>
        <end position="72"/>
    </location>
</feature>
<name>A0ABR3GE45_9PEZI</name>
<comment type="caution">
    <text evidence="10">The sequence shown here is derived from an EMBL/GenBank/DDBJ whole genome shotgun (WGS) entry which is preliminary data.</text>
</comment>
<gene>
    <name evidence="10" type="ORF">Q9L58_007008</name>
</gene>
<keyword evidence="6" id="KW-0539">Nucleus</keyword>
<evidence type="ECO:0000256" key="3">
    <source>
        <dbReference type="ARBA" id="ARBA00023015"/>
    </source>
</evidence>
<keyword evidence="11" id="KW-1185">Reference proteome</keyword>
<dbReference type="InterPro" id="IPR007219">
    <property type="entry name" value="XnlR_reg_dom"/>
</dbReference>
<dbReference type="InterPro" id="IPR050987">
    <property type="entry name" value="AtrR-like"/>
</dbReference>
<keyword evidence="7" id="KW-0175">Coiled coil</keyword>
<accession>A0ABR3GE45</accession>
<evidence type="ECO:0000259" key="9">
    <source>
        <dbReference type="SMART" id="SM00906"/>
    </source>
</evidence>
<dbReference type="PANTHER" id="PTHR46910:SF37">
    <property type="entry name" value="ZN(II)2CYS6 TRANSCRIPTION FACTOR (EUROFUNG)"/>
    <property type="match status" value="1"/>
</dbReference>
<dbReference type="InterPro" id="IPR036864">
    <property type="entry name" value="Zn2-C6_fun-type_DNA-bd_sf"/>
</dbReference>
<protein>
    <recommendedName>
        <fullName evidence="9">Xylanolytic transcriptional activator regulatory domain-containing protein</fullName>
    </recommendedName>
</protein>
<evidence type="ECO:0000256" key="5">
    <source>
        <dbReference type="ARBA" id="ARBA00023163"/>
    </source>
</evidence>
<evidence type="ECO:0000256" key="2">
    <source>
        <dbReference type="ARBA" id="ARBA00022723"/>
    </source>
</evidence>
<feature type="compositionally biased region" description="Basic and acidic residues" evidence="8">
    <location>
        <begin position="661"/>
        <end position="675"/>
    </location>
</feature>
<evidence type="ECO:0000256" key="8">
    <source>
        <dbReference type="SAM" id="MobiDB-lite"/>
    </source>
</evidence>